<reference evidence="3 4" key="1">
    <citation type="submission" date="2016-11" db="EMBL/GenBank/DDBJ databases">
        <authorList>
            <person name="Varghese N."/>
            <person name="Submissions S."/>
        </authorList>
    </citation>
    <scope>NUCLEOTIDE SEQUENCE [LARGE SCALE GENOMIC DNA]</scope>
    <source>
        <strain evidence="3 4">CGMCC 1.12174</strain>
        <strain evidence="2 5">DSM 26351</strain>
    </source>
</reference>
<dbReference type="EMBL" id="FRAT01000007">
    <property type="protein sequence ID" value="SHL11466.1"/>
    <property type="molecule type" value="Genomic_DNA"/>
</dbReference>
<dbReference type="AlphaFoldDB" id="A0A1M6XZV9"/>
<keyword evidence="1" id="KW-0472">Membrane</keyword>
<keyword evidence="1" id="KW-0812">Transmembrane</keyword>
<sequence>MKKVFGTTIFIFAFYVIVYQNMLFGFFMISFAVYLISSEGTQINLDNNTYRNIWSIFAIHFGKWKPNPEFEYISVFKGKQKQRVNSLGASTSFTEVVFLINLFYNRNKHLTFYRTIDKEDAFKVAQHFKLALGIDILDATEREQKWLD</sequence>
<name>A0A1M6XZV9_9FLAO</name>
<dbReference type="Proteomes" id="UP000198940">
    <property type="component" value="Unassembled WGS sequence"/>
</dbReference>
<dbReference type="Proteomes" id="UP000184031">
    <property type="component" value="Unassembled WGS sequence"/>
</dbReference>
<keyword evidence="1" id="KW-1133">Transmembrane helix</keyword>
<gene>
    <name evidence="2" type="ORF">SAMN04487891_10566</name>
    <name evidence="3" type="ORF">SAMN05216293_2667</name>
</gene>
<protein>
    <submittedName>
        <fullName evidence="3">Uncharacterized protein</fullName>
    </submittedName>
</protein>
<feature type="transmembrane region" description="Helical" evidence="1">
    <location>
        <begin position="12"/>
        <end position="36"/>
    </location>
</feature>
<evidence type="ECO:0000313" key="2">
    <source>
        <dbReference type="EMBL" id="SFC04378.1"/>
    </source>
</evidence>
<dbReference type="EMBL" id="FOKU01000005">
    <property type="protein sequence ID" value="SFC04378.1"/>
    <property type="molecule type" value="Genomic_DNA"/>
</dbReference>
<accession>A0A1M6XZV9</accession>
<keyword evidence="5" id="KW-1185">Reference proteome</keyword>
<evidence type="ECO:0000313" key="5">
    <source>
        <dbReference type="Proteomes" id="UP000198940"/>
    </source>
</evidence>
<comment type="caution">
    <text evidence="3">The sequence shown here is derived from an EMBL/GenBank/DDBJ whole genome shotgun (WGS) entry which is preliminary data.</text>
</comment>
<evidence type="ECO:0000313" key="3">
    <source>
        <dbReference type="EMBL" id="SHL11466.1"/>
    </source>
</evidence>
<proteinExistence type="predicted"/>
<dbReference type="STRING" id="1055723.SAMN05216293_2667"/>
<organism evidence="3 4">
    <name type="scientific">Flagellimonas taeanensis</name>
    <dbReference type="NCBI Taxonomy" id="1005926"/>
    <lineage>
        <taxon>Bacteria</taxon>
        <taxon>Pseudomonadati</taxon>
        <taxon>Bacteroidota</taxon>
        <taxon>Flavobacteriia</taxon>
        <taxon>Flavobacteriales</taxon>
        <taxon>Flavobacteriaceae</taxon>
        <taxon>Flagellimonas</taxon>
    </lineage>
</organism>
<evidence type="ECO:0000313" key="4">
    <source>
        <dbReference type="Proteomes" id="UP000184031"/>
    </source>
</evidence>
<evidence type="ECO:0000256" key="1">
    <source>
        <dbReference type="SAM" id="Phobius"/>
    </source>
</evidence>